<accession>A0AAP9DH38</accession>
<sequence>MNDKELTQDDFLQRIDIRDILLDAGYRQNRRFGLRLSSFIRTDNEGKRIRGDKFVITQHGKCCCQPPQQKEYNVVSFIKEHPTLFAEYYEGMDLNQLVDLVCSRLLNIPVEEEYEVPIVQPQREIRPFDITEYDIQKFDPKDREVQKKFAPYFKHRGIDLGTQHAFYRDFCLATRHCEDGHRDICLAFPMALPQNTDRIVGFEECGRARLDGQDSYKGMAEGSNTDEGLWIASPARTPLAEAKHIYWFGSAYDAMAFYQLHRAQNQELRKAVFISTGGDLTEKQMRGVLEQTIPARQHICFDNDHTGSVLARSLQKEIYRTIREAIEVTPERKPYLDSIPDGDDLDGGEFYLLPKGGLQESCIEFDAERDEAFSMSSSRLCAPEDVQDQINRMNKCYREFRVKLREFLGIDKEHDVAITRKEPDYRYTSWNGQLLAERKQQEASVGQGQEQEPEEKAGQERQTHFRR</sequence>
<feature type="region of interest" description="Disordered" evidence="1">
    <location>
        <begin position="438"/>
        <end position="467"/>
    </location>
</feature>
<gene>
    <name evidence="2" type="ORF">DYI28_08090</name>
</gene>
<dbReference type="EMBL" id="CP041395">
    <property type="protein sequence ID" value="QDM08689.1"/>
    <property type="molecule type" value="Genomic_DNA"/>
</dbReference>
<evidence type="ECO:0000256" key="1">
    <source>
        <dbReference type="SAM" id="MobiDB-lite"/>
    </source>
</evidence>
<proteinExistence type="predicted"/>
<reference evidence="3" key="1">
    <citation type="journal article" date="2018" name="J. Anim. Genet.">
        <title>Acquired interbacterial defense systems protect against interspecies antagonism in the human gut microbiome.</title>
        <authorList>
            <person name="Ross B.D."/>
            <person name="Verster A.J."/>
            <person name="Radey M.C."/>
            <person name="Schmidtke D.T."/>
            <person name="Pope C.E."/>
            <person name="Hoffman L.R."/>
            <person name="Hajjar A."/>
            <person name="Peterson S.B."/>
            <person name="Borenstein E."/>
            <person name="Mougous J."/>
        </authorList>
    </citation>
    <scope>NUCLEOTIDE SEQUENCE [LARGE SCALE GENOMIC DNA]</scope>
    <source>
        <strain evidence="3">3725 D1 iv</strain>
    </source>
</reference>
<organism evidence="2 3">
    <name type="scientific">Bacteroides ovatus</name>
    <dbReference type="NCBI Taxonomy" id="28116"/>
    <lineage>
        <taxon>Bacteria</taxon>
        <taxon>Pseudomonadati</taxon>
        <taxon>Bacteroidota</taxon>
        <taxon>Bacteroidia</taxon>
        <taxon>Bacteroidales</taxon>
        <taxon>Bacteroidaceae</taxon>
        <taxon>Bacteroides</taxon>
    </lineage>
</organism>
<dbReference type="AlphaFoldDB" id="A0AAP9DH38"/>
<dbReference type="RefSeq" id="WP_004294401.1">
    <property type="nucleotide sequence ID" value="NZ_CP041395.1"/>
</dbReference>
<dbReference type="Pfam" id="PF13155">
    <property type="entry name" value="Toprim_2"/>
    <property type="match status" value="1"/>
</dbReference>
<evidence type="ECO:0000313" key="2">
    <source>
        <dbReference type="EMBL" id="QDM08689.1"/>
    </source>
</evidence>
<protein>
    <submittedName>
        <fullName evidence="2">Toprim domain-containing protein</fullName>
    </submittedName>
</protein>
<dbReference type="Proteomes" id="UP000318823">
    <property type="component" value="Chromosome"/>
</dbReference>
<evidence type="ECO:0000313" key="3">
    <source>
        <dbReference type="Proteomes" id="UP000318823"/>
    </source>
</evidence>
<feature type="compositionally biased region" description="Basic and acidic residues" evidence="1">
    <location>
        <begin position="454"/>
        <end position="467"/>
    </location>
</feature>
<name>A0AAP9DH38_BACOV</name>